<feature type="domain" description="Lipoxygenase" evidence="7">
    <location>
        <begin position="261"/>
        <end position="825"/>
    </location>
</feature>
<evidence type="ECO:0000256" key="1">
    <source>
        <dbReference type="ARBA" id="ARBA00022723"/>
    </source>
</evidence>
<dbReference type="InterPro" id="IPR036392">
    <property type="entry name" value="PLAT/LH2_dom_sf"/>
</dbReference>
<protein>
    <submittedName>
        <fullName evidence="8">ALOX12B protein</fullName>
    </submittedName>
</protein>
<dbReference type="PANTHER" id="PTHR11771">
    <property type="entry name" value="LIPOXYGENASE"/>
    <property type="match status" value="1"/>
</dbReference>
<dbReference type="AlphaFoldDB" id="A0A8K0F0X3"/>
<dbReference type="GO" id="GO:0034440">
    <property type="term" value="P:lipid oxidation"/>
    <property type="evidence" value="ECO:0007669"/>
    <property type="project" value="InterPro"/>
</dbReference>
<evidence type="ECO:0000313" key="8">
    <source>
        <dbReference type="EMBL" id="CAH1273985.1"/>
    </source>
</evidence>
<dbReference type="OrthoDB" id="407298at2759"/>
<dbReference type="Pfam" id="PF01477">
    <property type="entry name" value="PLAT"/>
    <property type="match status" value="1"/>
</dbReference>
<dbReference type="Gene3D" id="2.60.60.20">
    <property type="entry name" value="PLAT/LH2 domain"/>
    <property type="match status" value="1"/>
</dbReference>
<reference evidence="8" key="1">
    <citation type="submission" date="2022-01" db="EMBL/GenBank/DDBJ databases">
        <authorList>
            <person name="Braso-Vives M."/>
        </authorList>
    </citation>
    <scope>NUCLEOTIDE SEQUENCE</scope>
</reference>
<evidence type="ECO:0000256" key="5">
    <source>
        <dbReference type="PROSITE-ProRule" id="PRU00152"/>
    </source>
</evidence>
<dbReference type="PRINTS" id="PR00087">
    <property type="entry name" value="LIPOXYGENASE"/>
</dbReference>
<dbReference type="GO" id="GO:0046872">
    <property type="term" value="F:metal ion binding"/>
    <property type="evidence" value="ECO:0007669"/>
    <property type="project" value="UniProtKB-KW"/>
</dbReference>
<feature type="domain" description="PLAT" evidence="6">
    <location>
        <begin position="147"/>
        <end position="267"/>
    </location>
</feature>
<dbReference type="Pfam" id="PF00305">
    <property type="entry name" value="Lipoxygenase"/>
    <property type="match status" value="1"/>
</dbReference>
<dbReference type="InterPro" id="IPR001024">
    <property type="entry name" value="PLAT/LH2_dom"/>
</dbReference>
<name>A0A8K0F0X3_BRALA</name>
<dbReference type="InterPro" id="IPR000907">
    <property type="entry name" value="LipOase"/>
</dbReference>
<proteinExistence type="predicted"/>
<evidence type="ECO:0000256" key="4">
    <source>
        <dbReference type="ARBA" id="ARBA00023098"/>
    </source>
</evidence>
<dbReference type="Proteomes" id="UP000838412">
    <property type="component" value="Chromosome 9"/>
</dbReference>
<keyword evidence="1" id="KW-0479">Metal-binding</keyword>
<dbReference type="PROSITE" id="PS51393">
    <property type="entry name" value="LIPOXYGENASE_3"/>
    <property type="match status" value="1"/>
</dbReference>
<keyword evidence="3" id="KW-0560">Oxidoreductase</keyword>
<evidence type="ECO:0000259" key="7">
    <source>
        <dbReference type="PROSITE" id="PS51393"/>
    </source>
</evidence>
<dbReference type="Gene3D" id="3.10.450.60">
    <property type="match status" value="1"/>
</dbReference>
<evidence type="ECO:0000256" key="3">
    <source>
        <dbReference type="ARBA" id="ARBA00023002"/>
    </source>
</evidence>
<dbReference type="EMBL" id="OV696694">
    <property type="protein sequence ID" value="CAH1273985.1"/>
    <property type="molecule type" value="Genomic_DNA"/>
</dbReference>
<dbReference type="InterPro" id="IPR020834">
    <property type="entry name" value="LipOase_CS"/>
</dbReference>
<dbReference type="PROSITE" id="PS50095">
    <property type="entry name" value="PLAT"/>
    <property type="match status" value="1"/>
</dbReference>
<evidence type="ECO:0000256" key="2">
    <source>
        <dbReference type="ARBA" id="ARBA00022964"/>
    </source>
</evidence>
<evidence type="ECO:0000259" key="6">
    <source>
        <dbReference type="PROSITE" id="PS50095"/>
    </source>
</evidence>
<evidence type="ECO:0000313" key="9">
    <source>
        <dbReference type="Proteomes" id="UP000838412"/>
    </source>
</evidence>
<dbReference type="SUPFAM" id="SSF48484">
    <property type="entry name" value="Lipoxigenase"/>
    <property type="match status" value="1"/>
</dbReference>
<keyword evidence="4" id="KW-0443">Lipid metabolism</keyword>
<keyword evidence="9" id="KW-1185">Reference proteome</keyword>
<dbReference type="InterPro" id="IPR013819">
    <property type="entry name" value="LipOase_C"/>
</dbReference>
<sequence>MVSFDLRVRGRRHNSKTLSWKSFVFTKSLNDNGSPVALDWNYKRRRNGAHTTLQVGIRIRYKSGYIRYTSGYIRYKSGYIRRKSGYIHYRSGYIHYRSGYIRYRSGYIPYKSGYIRKSLGTYAASRGTYATSRGTYAAMAENDHDHMDVLVKTKTGSYAGSGTNGNIFIKIKSDKGHRSEDLKLDVWWKDDFEQGQEGEYTPKNVEVCPPVRELKLWRDGSCPNDDWYCEFVSVQIQPDSNGQTFHFPVNRWLKAGDSLWLAPGGCTLPQDDSHPQQRREELQEMKERYASFIPVEGLLPVLKTLPPEEEFLEEQSRSFERLKWTYLLKDLPFLIEDGRWESYDSINEAFTSKRVPKGKTNWKTDENFGSQRLTGVNPTSIRLCREIPEGSRGVHSVNKVDGVSRKFGFGVTPAMVEPFLQGLKLEDAIKTKRLYVVDHTIMKITSLVNIKAPRPMCAPYAMFFVNSQKDLVPVAIQLYPNEREEKHPVFLPNDPPNTWLMAKMWFNCADGNYHEAVPHLGFTHLLIEAIALAARQNLSPSHPILRLLEPHFIFLMVINQVARNNLLNDGGPLDKITQIGAQGAFSLMQERLKTWRLDVDGTLPEDLKNRGVDNEEDLPKYYYRDDALPTYHAIHDYVISVVDYFYDKDDNAVKLKEDTEVQAWAKALVDSGIKGVPGNGSFSTLDQLSQTVTSIIFTSSVQHAAVNFMQWDQYGFVPNMPLMLEGNPPKTKAILTEQDVLDALPGKYETVEINLITDLLSERATQSLGNFEVKYLQGDKLERVVRKFQQALATIASDIEYENSACRFKRYDYLDPRKIPNAISI</sequence>
<comment type="caution">
    <text evidence="5">Lacks conserved residue(s) required for the propagation of feature annotation.</text>
</comment>
<dbReference type="SUPFAM" id="SSF49723">
    <property type="entry name" value="Lipase/lipooxygenase domain (PLAT/LH2 domain)"/>
    <property type="match status" value="1"/>
</dbReference>
<accession>A0A8K0F0X3</accession>
<organism evidence="8 9">
    <name type="scientific">Branchiostoma lanceolatum</name>
    <name type="common">Common lancelet</name>
    <name type="synonym">Amphioxus lanceolatum</name>
    <dbReference type="NCBI Taxonomy" id="7740"/>
    <lineage>
        <taxon>Eukaryota</taxon>
        <taxon>Metazoa</taxon>
        <taxon>Chordata</taxon>
        <taxon>Cephalochordata</taxon>
        <taxon>Leptocardii</taxon>
        <taxon>Amphioxiformes</taxon>
        <taxon>Branchiostomatidae</taxon>
        <taxon>Branchiostoma</taxon>
    </lineage>
</organism>
<dbReference type="Gene3D" id="1.20.245.10">
    <property type="entry name" value="Lipoxygenase-1, Domain 5"/>
    <property type="match status" value="1"/>
</dbReference>
<keyword evidence="2" id="KW-0223">Dioxygenase</keyword>
<dbReference type="GO" id="GO:0016702">
    <property type="term" value="F:oxidoreductase activity, acting on single donors with incorporation of molecular oxygen, incorporation of two atoms of oxygen"/>
    <property type="evidence" value="ECO:0007669"/>
    <property type="project" value="InterPro"/>
</dbReference>
<dbReference type="PROSITE" id="PS00081">
    <property type="entry name" value="LIPOXYGENASE_2"/>
    <property type="match status" value="1"/>
</dbReference>
<dbReference type="InterPro" id="IPR036226">
    <property type="entry name" value="LipOase_C_sf"/>
</dbReference>
<gene>
    <name evidence="8" type="primary">ALOX12B</name>
    <name evidence="8" type="ORF">BLAG_LOCUS25149</name>
</gene>